<organism evidence="1 2">
    <name type="scientific">Globodera pallida</name>
    <name type="common">Potato cyst nematode worm</name>
    <name type="synonym">Heterodera pallida</name>
    <dbReference type="NCBI Taxonomy" id="36090"/>
    <lineage>
        <taxon>Eukaryota</taxon>
        <taxon>Metazoa</taxon>
        <taxon>Ecdysozoa</taxon>
        <taxon>Nematoda</taxon>
        <taxon>Chromadorea</taxon>
        <taxon>Rhabditida</taxon>
        <taxon>Tylenchina</taxon>
        <taxon>Tylenchomorpha</taxon>
        <taxon>Tylenchoidea</taxon>
        <taxon>Heteroderidae</taxon>
        <taxon>Heteroderinae</taxon>
        <taxon>Globodera</taxon>
    </lineage>
</organism>
<reference evidence="1" key="1">
    <citation type="submission" date="2014-05" db="EMBL/GenBank/DDBJ databases">
        <title>The genome and life-stage specific transcriptomes of Globodera pallida elucidate key aspects of plant parasitism by a cyst nematode.</title>
        <authorList>
            <person name="Cotton J.A."/>
            <person name="Lilley C.J."/>
            <person name="Jones L.M."/>
            <person name="Kikuchi T."/>
            <person name="Reid A.J."/>
            <person name="Thorpe P."/>
            <person name="Tsai I.J."/>
            <person name="Beasley H."/>
            <person name="Blok V."/>
            <person name="Cock P.J.A."/>
            <person name="Van den Akker S.E."/>
            <person name="Holroyd N."/>
            <person name="Hunt M."/>
            <person name="Mantelin S."/>
            <person name="Naghra H."/>
            <person name="Pain A."/>
            <person name="Palomares-Rius J.E."/>
            <person name="Zarowiecki M."/>
            <person name="Berriman M."/>
            <person name="Jones J.T."/>
            <person name="Urwin P.E."/>
        </authorList>
    </citation>
    <scope>NUCLEOTIDE SEQUENCE [LARGE SCALE GENOMIC DNA]</scope>
    <source>
        <strain evidence="1">Lindley</strain>
    </source>
</reference>
<keyword evidence="1" id="KW-1185">Reference proteome</keyword>
<sequence>VGTEVGAAIAFGDDALVSSDAFRDAQTHNYQLMNIAHELTKHWPGLCAPLYALIQTAVQTILERMRGTVSLVLASMHDENLLAALAPGATSSEYVKELCGHLKWAPFPDLVKPLADSVEALPAFLNFCVEQFLLHISLIRPIGEESFDRFVRDLEYLCRNGLEAFNCNCAKLLNAHRQFQQLLKLTLGDSDGMQQLAELASQQSDMKTSSSLSPAIPQWFVAHL</sequence>
<protein>
    <submittedName>
        <fullName evidence="2">Conserved oligomeric Golgi complex subunit 8</fullName>
    </submittedName>
</protein>
<dbReference type="WBParaSite" id="GPLIN_001620500">
    <property type="protein sequence ID" value="GPLIN_001620500"/>
    <property type="gene ID" value="GPLIN_001620500"/>
</dbReference>
<accession>A0A183CTJ7</accession>
<evidence type="ECO:0000313" key="1">
    <source>
        <dbReference type="Proteomes" id="UP000050741"/>
    </source>
</evidence>
<dbReference type="Proteomes" id="UP000050741">
    <property type="component" value="Unassembled WGS sequence"/>
</dbReference>
<reference evidence="2" key="2">
    <citation type="submission" date="2016-06" db="UniProtKB">
        <authorList>
            <consortium name="WormBaseParasite"/>
        </authorList>
    </citation>
    <scope>IDENTIFICATION</scope>
</reference>
<dbReference type="AlphaFoldDB" id="A0A183CTJ7"/>
<evidence type="ECO:0000313" key="2">
    <source>
        <dbReference type="WBParaSite" id="GPLIN_001620500"/>
    </source>
</evidence>
<proteinExistence type="predicted"/>
<name>A0A183CTJ7_GLOPA</name>